<evidence type="ECO:0000313" key="3">
    <source>
        <dbReference type="Proteomes" id="UP001189429"/>
    </source>
</evidence>
<organism evidence="2 3">
    <name type="scientific">Prorocentrum cordatum</name>
    <dbReference type="NCBI Taxonomy" id="2364126"/>
    <lineage>
        <taxon>Eukaryota</taxon>
        <taxon>Sar</taxon>
        <taxon>Alveolata</taxon>
        <taxon>Dinophyceae</taxon>
        <taxon>Prorocentrales</taxon>
        <taxon>Prorocentraceae</taxon>
        <taxon>Prorocentrum</taxon>
    </lineage>
</organism>
<name>A0ABN9VJ29_9DINO</name>
<keyword evidence="3" id="KW-1185">Reference proteome</keyword>
<accession>A0ABN9VJ29</accession>
<evidence type="ECO:0000256" key="1">
    <source>
        <dbReference type="SAM" id="MobiDB-lite"/>
    </source>
</evidence>
<evidence type="ECO:0000313" key="2">
    <source>
        <dbReference type="EMBL" id="CAK0873106.1"/>
    </source>
</evidence>
<protein>
    <submittedName>
        <fullName evidence="2">Uncharacterized protein</fullName>
    </submittedName>
</protein>
<feature type="region of interest" description="Disordered" evidence="1">
    <location>
        <begin position="36"/>
        <end position="62"/>
    </location>
</feature>
<feature type="non-terminal residue" evidence="2">
    <location>
        <position position="1"/>
    </location>
</feature>
<dbReference type="Proteomes" id="UP001189429">
    <property type="component" value="Unassembled WGS sequence"/>
</dbReference>
<dbReference type="EMBL" id="CAUYUJ010017241">
    <property type="protein sequence ID" value="CAK0873106.1"/>
    <property type="molecule type" value="Genomic_DNA"/>
</dbReference>
<comment type="caution">
    <text evidence="2">The sequence shown here is derived from an EMBL/GenBank/DDBJ whole genome shotgun (WGS) entry which is preliminary data.</text>
</comment>
<proteinExistence type="predicted"/>
<reference evidence="2" key="1">
    <citation type="submission" date="2023-10" db="EMBL/GenBank/DDBJ databases">
        <authorList>
            <person name="Chen Y."/>
            <person name="Shah S."/>
            <person name="Dougan E. K."/>
            <person name="Thang M."/>
            <person name="Chan C."/>
        </authorList>
    </citation>
    <scope>NUCLEOTIDE SEQUENCE [LARGE SCALE GENOMIC DNA]</scope>
</reference>
<feature type="non-terminal residue" evidence="2">
    <location>
        <position position="116"/>
    </location>
</feature>
<sequence length="116" mass="11789">PVCILPEVPSHRAAHVLPRPMVWIVEGSPAPSFAAPWTAGPHAAAPHHSPARSSTPPRLQGYAGAAPVPAAALWAGTCEVPPVATAHVPAVASTPVAVRHVVQRLDAQPAALAPQA</sequence>
<gene>
    <name evidence="2" type="ORF">PCOR1329_LOCUS58403</name>
</gene>